<dbReference type="InterPro" id="IPR010839">
    <property type="entry name" value="AtuA_N"/>
</dbReference>
<dbReference type="Pfam" id="PF07287">
    <property type="entry name" value="AtuA"/>
    <property type="match status" value="1"/>
</dbReference>
<dbReference type="InterPro" id="IPR056362">
    <property type="entry name" value="AtuA-like_ferredoxin_dom"/>
</dbReference>
<sequence>RRAIRIGNASGAIGDGLDQLYRLARDGDVDAITADYLAEFNLAWKAIEMIDRPDLGYEPHFLEQLEWNNGEAARLVAQKRIKIVHDGGALNPRGLAEKVHAYLGSQNITSLKVAWVSGDNLTEHVRGNKDASYQHLDIKGALIGGDNNKILAANAYTGQLGIVAALKAGADIVICGRCCDASPVMGLASWWHDWKTNDYDKLAGSLIAGHIIECGAYATGGNYCGAREIPKPYQVGYPIAEIDADGQTVITKPANTNGAVTVDTVKAQFLYEIQGSRYLNPDVIARIDQAKIEEIGPDRIRVTDITGSPPPPTAKLAIYTRGGYQAEISAFCVGLEIDAKVNMLKTQVLRELDPADFTTLDITAYGTAATDPKTQAESTIQVRMFVQADSKEAIEKFRRAIFYNGQQGYCGLHLAMDWRTMEPKLFVKYFPALVDQRKVNLSVSFVGHKPAEDISVPMLEEFGESFLGQESYETMNPTDMAHFGPTIRRPLGDLVFGRSGDKGGNANIGLWVRDASTYPWLQSFLTIPRLIDLLGDDWSSKYRVERFEAPNLWAVHFVVFGILQEGVSSSSVIDGFAKSFAEFVRARIVELPLELLRVEQKRR</sequence>
<organism evidence="3 4">
    <name type="scientific">Cucurbitaria berberidis CBS 394.84</name>
    <dbReference type="NCBI Taxonomy" id="1168544"/>
    <lineage>
        <taxon>Eukaryota</taxon>
        <taxon>Fungi</taxon>
        <taxon>Dikarya</taxon>
        <taxon>Ascomycota</taxon>
        <taxon>Pezizomycotina</taxon>
        <taxon>Dothideomycetes</taxon>
        <taxon>Pleosporomycetidae</taxon>
        <taxon>Pleosporales</taxon>
        <taxon>Pleosporineae</taxon>
        <taxon>Cucurbitariaceae</taxon>
        <taxon>Cucurbitaria</taxon>
    </lineage>
</organism>
<dbReference type="Pfam" id="PF23544">
    <property type="entry name" value="AtuA_ferredoxin"/>
    <property type="match status" value="1"/>
</dbReference>
<keyword evidence="4" id="KW-1185">Reference proteome</keyword>
<evidence type="ECO:0000259" key="2">
    <source>
        <dbReference type="Pfam" id="PF23544"/>
    </source>
</evidence>
<evidence type="ECO:0000313" key="3">
    <source>
        <dbReference type="EMBL" id="KAF1844963.1"/>
    </source>
</evidence>
<dbReference type="AlphaFoldDB" id="A0A9P4GF90"/>
<evidence type="ECO:0000259" key="1">
    <source>
        <dbReference type="Pfam" id="PF07287"/>
    </source>
</evidence>
<dbReference type="RefSeq" id="XP_040787526.1">
    <property type="nucleotide sequence ID" value="XM_040927322.1"/>
</dbReference>
<feature type="domain" description="AtuA-like ferredoxin-fold" evidence="2">
    <location>
        <begin position="490"/>
        <end position="585"/>
    </location>
</feature>
<accession>A0A9P4GF90</accession>
<gene>
    <name evidence="3" type="ORF">K460DRAFT_241929</name>
</gene>
<dbReference type="PANTHER" id="PTHR47585:SF1">
    <property type="entry name" value="DUF1446 DOMAIN-CONTAINING PROTEIN"/>
    <property type="match status" value="1"/>
</dbReference>
<feature type="domain" description="Acyclic terpene utilisation N-terminal" evidence="1">
    <location>
        <begin position="4"/>
        <end position="444"/>
    </location>
</feature>
<proteinExistence type="predicted"/>
<dbReference type="PANTHER" id="PTHR47585">
    <property type="match status" value="1"/>
</dbReference>
<protein>
    <submittedName>
        <fullName evidence="3">DUF1446-domain-containing protein</fullName>
    </submittedName>
</protein>
<reference evidence="3" key="1">
    <citation type="submission" date="2020-01" db="EMBL/GenBank/DDBJ databases">
        <authorList>
            <consortium name="DOE Joint Genome Institute"/>
            <person name="Haridas S."/>
            <person name="Albert R."/>
            <person name="Binder M."/>
            <person name="Bloem J."/>
            <person name="Labutti K."/>
            <person name="Salamov A."/>
            <person name="Andreopoulos B."/>
            <person name="Baker S.E."/>
            <person name="Barry K."/>
            <person name="Bills G."/>
            <person name="Bluhm B.H."/>
            <person name="Cannon C."/>
            <person name="Castanera R."/>
            <person name="Culley D.E."/>
            <person name="Daum C."/>
            <person name="Ezra D."/>
            <person name="Gonzalez J.B."/>
            <person name="Henrissat B."/>
            <person name="Kuo A."/>
            <person name="Liang C."/>
            <person name="Lipzen A."/>
            <person name="Lutzoni F."/>
            <person name="Magnuson J."/>
            <person name="Mondo S."/>
            <person name="Nolan M."/>
            <person name="Ohm R."/>
            <person name="Pangilinan J."/>
            <person name="Park H.-J."/>
            <person name="Ramirez L."/>
            <person name="Alfaro M."/>
            <person name="Sun H."/>
            <person name="Tritt A."/>
            <person name="Yoshinaga Y."/>
            <person name="Zwiers L.-H."/>
            <person name="Turgeon B.G."/>
            <person name="Goodwin S.B."/>
            <person name="Spatafora J.W."/>
            <person name="Crous P.W."/>
            <person name="Grigoriev I.V."/>
        </authorList>
    </citation>
    <scope>NUCLEOTIDE SEQUENCE</scope>
    <source>
        <strain evidence="3">CBS 394.84</strain>
    </source>
</reference>
<comment type="caution">
    <text evidence="3">The sequence shown here is derived from an EMBL/GenBank/DDBJ whole genome shotgun (WGS) entry which is preliminary data.</text>
</comment>
<feature type="non-terminal residue" evidence="3">
    <location>
        <position position="603"/>
    </location>
</feature>
<dbReference type="Proteomes" id="UP000800039">
    <property type="component" value="Unassembled WGS sequence"/>
</dbReference>
<name>A0A9P4GF90_9PLEO</name>
<dbReference type="GeneID" id="63844575"/>
<feature type="non-terminal residue" evidence="3">
    <location>
        <position position="1"/>
    </location>
</feature>
<dbReference type="OrthoDB" id="10265871at2759"/>
<evidence type="ECO:0000313" key="4">
    <source>
        <dbReference type="Proteomes" id="UP000800039"/>
    </source>
</evidence>
<dbReference type="EMBL" id="ML976616">
    <property type="protein sequence ID" value="KAF1844963.1"/>
    <property type="molecule type" value="Genomic_DNA"/>
</dbReference>